<comment type="caution">
    <text evidence="11">The sequence shown here is derived from an EMBL/GenBank/DDBJ whole genome shotgun (WGS) entry which is preliminary data.</text>
</comment>
<feature type="binding site" evidence="9">
    <location>
        <position position="110"/>
    </location>
    <ligand>
        <name>phosphate</name>
        <dbReference type="ChEBI" id="CHEBI:43474"/>
    </ligand>
</feature>
<keyword evidence="5 8" id="KW-0328">Glycosyltransferase</keyword>
<dbReference type="Pfam" id="PF01048">
    <property type="entry name" value="PNP_UDP_1"/>
    <property type="match status" value="1"/>
</dbReference>
<dbReference type="EMBL" id="DYVE01000152">
    <property type="protein sequence ID" value="HJG28159.1"/>
    <property type="molecule type" value="Genomic_DNA"/>
</dbReference>
<protein>
    <recommendedName>
        <fullName evidence="8">Purine nucleoside phosphorylase</fullName>
        <ecNumber evidence="8">2.4.2.1</ecNumber>
    </recommendedName>
    <alternativeName>
        <fullName evidence="8">Inosine-guanosine phosphorylase</fullName>
    </alternativeName>
</protein>
<dbReference type="PANTHER" id="PTHR11904:SF9">
    <property type="entry name" value="PURINE NUCLEOSIDE PHOSPHORYLASE-RELATED"/>
    <property type="match status" value="1"/>
</dbReference>
<evidence type="ECO:0000256" key="5">
    <source>
        <dbReference type="ARBA" id="ARBA00022676"/>
    </source>
</evidence>
<dbReference type="Proteomes" id="UP000782880">
    <property type="component" value="Unassembled WGS sequence"/>
</dbReference>
<evidence type="ECO:0000256" key="9">
    <source>
        <dbReference type="PIRSR" id="PIRSR000477-2"/>
    </source>
</evidence>
<dbReference type="InterPro" id="IPR018099">
    <property type="entry name" value="Purine_phosphorylase-2_CS"/>
</dbReference>
<comment type="pathway">
    <text evidence="2 8">Purine metabolism; purine nucleoside salvage.</text>
</comment>
<dbReference type="PROSITE" id="PS01240">
    <property type="entry name" value="PNP_MTAP_2"/>
    <property type="match status" value="1"/>
</dbReference>
<dbReference type="AlphaFoldDB" id="A0A921IJZ6"/>
<evidence type="ECO:0000259" key="10">
    <source>
        <dbReference type="Pfam" id="PF01048"/>
    </source>
</evidence>
<dbReference type="SUPFAM" id="SSF53167">
    <property type="entry name" value="Purine and uridine phosphorylases"/>
    <property type="match status" value="1"/>
</dbReference>
<dbReference type="GO" id="GO:0009116">
    <property type="term" value="P:nucleoside metabolic process"/>
    <property type="evidence" value="ECO:0007669"/>
    <property type="project" value="InterPro"/>
</dbReference>
<comment type="function">
    <text evidence="1">The purine nucleoside phosphorylases catalyze the phosphorolytic breakdown of the N-glycosidic bond in the beta-(deoxy)ribonucleoside molecules, with the formation of the corresponding free purine bases and pentose-1-phosphate. Cleaves guanosine, inosine, 2'-deoxyguanosine and 2'-deoxyinosine.</text>
</comment>
<feature type="domain" description="Nucleoside phosphorylase" evidence="10">
    <location>
        <begin position="21"/>
        <end position="266"/>
    </location>
</feature>
<dbReference type="CDD" id="cd09009">
    <property type="entry name" value="PNP-EcPNPII_like"/>
    <property type="match status" value="1"/>
</dbReference>
<sequence length="269" mass="28523">MKEVDTAAAYLRAKLPFAPDLALVLGSGLGGLAEQIQDPIVIPYREVPGFPVSTAPGHAGQFVAGRLGGKNVLCMQGRFHYYEGHDMSAIALPVRVFKALGCRALVLTNAAGGVNWDFNVGDFMLITDHINFMGANPLRGANDDTIGPRFCDMTHVYTPELQEIALKVAAEHNLVLQKGVYLGYMGPSFETPAEIRAFRTLGADAVGMSTVPEAIAASHCGLPVLGLSLITNMAAGMAGKRLSGDEVIEIANARGAVFQQLVRGIVEAM</sequence>
<name>A0A921IJZ6_9FIRM</name>
<reference evidence="11" key="2">
    <citation type="submission" date="2021-09" db="EMBL/GenBank/DDBJ databases">
        <authorList>
            <person name="Gilroy R."/>
        </authorList>
    </citation>
    <scope>NUCLEOTIDE SEQUENCE</scope>
    <source>
        <strain evidence="11">ChiBcec21-2208</strain>
    </source>
</reference>
<feature type="binding site" evidence="9">
    <location>
        <position position="27"/>
    </location>
    <ligand>
        <name>phosphate</name>
        <dbReference type="ChEBI" id="CHEBI:43474"/>
    </ligand>
</feature>
<accession>A0A921IJZ6</accession>
<dbReference type="NCBIfam" id="TIGR01700">
    <property type="entry name" value="PNPH"/>
    <property type="match status" value="1"/>
</dbReference>
<dbReference type="Gene3D" id="3.40.50.1580">
    <property type="entry name" value="Nucleoside phosphorylase domain"/>
    <property type="match status" value="1"/>
</dbReference>
<evidence type="ECO:0000313" key="11">
    <source>
        <dbReference type="EMBL" id="HJG28159.1"/>
    </source>
</evidence>
<dbReference type="EC" id="2.4.2.1" evidence="8"/>
<evidence type="ECO:0000256" key="2">
    <source>
        <dbReference type="ARBA" id="ARBA00005058"/>
    </source>
</evidence>
<feature type="binding site" evidence="9">
    <location>
        <position position="190"/>
    </location>
    <ligand>
        <name>a purine D-ribonucleoside</name>
        <dbReference type="ChEBI" id="CHEBI:142355"/>
    </ligand>
</feature>
<comment type="subunit">
    <text evidence="4">Homotrimer.</text>
</comment>
<dbReference type="InterPro" id="IPR000845">
    <property type="entry name" value="Nucleoside_phosphorylase_d"/>
</dbReference>
<dbReference type="InterPro" id="IPR035994">
    <property type="entry name" value="Nucleoside_phosphorylase_sf"/>
</dbReference>
<comment type="catalytic activity">
    <reaction evidence="7">
        <text>a purine 2'-deoxy-D-ribonucleoside + phosphate = a purine nucleobase + 2-deoxy-alpha-D-ribose 1-phosphate</text>
        <dbReference type="Rhea" id="RHEA:36431"/>
        <dbReference type="ChEBI" id="CHEBI:26386"/>
        <dbReference type="ChEBI" id="CHEBI:43474"/>
        <dbReference type="ChEBI" id="CHEBI:57259"/>
        <dbReference type="ChEBI" id="CHEBI:142361"/>
        <dbReference type="EC" id="2.4.2.1"/>
    </reaction>
</comment>
<dbReference type="InterPro" id="IPR011268">
    <property type="entry name" value="Purine_phosphorylase"/>
</dbReference>
<dbReference type="NCBIfam" id="NF006054">
    <property type="entry name" value="PRK08202.1"/>
    <property type="match status" value="1"/>
</dbReference>
<evidence type="ECO:0000256" key="6">
    <source>
        <dbReference type="ARBA" id="ARBA00022679"/>
    </source>
</evidence>
<feature type="binding site" evidence="9">
    <location>
        <position position="209"/>
    </location>
    <ligand>
        <name>phosphate</name>
        <dbReference type="ChEBI" id="CHEBI:43474"/>
    </ligand>
</feature>
<comment type="similarity">
    <text evidence="3 8">Belongs to the PNP/MTAP phosphorylase family.</text>
</comment>
<gene>
    <name evidence="11" type="ORF">K8V20_05890</name>
</gene>
<evidence type="ECO:0000256" key="3">
    <source>
        <dbReference type="ARBA" id="ARBA00006751"/>
    </source>
</evidence>
<keyword evidence="6 8" id="KW-0808">Transferase</keyword>
<evidence type="ECO:0000256" key="8">
    <source>
        <dbReference type="PIRNR" id="PIRNR000477"/>
    </source>
</evidence>
<evidence type="ECO:0000256" key="7">
    <source>
        <dbReference type="ARBA" id="ARBA00048556"/>
    </source>
</evidence>
<organism evidence="11 12">
    <name type="scientific">Subdoligranulum variabile</name>
    <dbReference type="NCBI Taxonomy" id="214851"/>
    <lineage>
        <taxon>Bacteria</taxon>
        <taxon>Bacillati</taxon>
        <taxon>Bacillota</taxon>
        <taxon>Clostridia</taxon>
        <taxon>Eubacteriales</taxon>
        <taxon>Oscillospiraceae</taxon>
        <taxon>Subdoligranulum</taxon>
    </lineage>
</organism>
<reference evidence="11" key="1">
    <citation type="journal article" date="2021" name="PeerJ">
        <title>Extensive microbial diversity within the chicken gut microbiome revealed by metagenomics and culture.</title>
        <authorList>
            <person name="Gilroy R."/>
            <person name="Ravi A."/>
            <person name="Getino M."/>
            <person name="Pursley I."/>
            <person name="Horton D.L."/>
            <person name="Alikhan N.F."/>
            <person name="Baker D."/>
            <person name="Gharbi K."/>
            <person name="Hall N."/>
            <person name="Watson M."/>
            <person name="Adriaenssens E.M."/>
            <person name="Foster-Nyarko E."/>
            <person name="Jarju S."/>
            <person name="Secka A."/>
            <person name="Antonio M."/>
            <person name="Oren A."/>
            <person name="Chaudhuri R.R."/>
            <person name="La Ragione R."/>
            <person name="Hildebrand F."/>
            <person name="Pallen M.J."/>
        </authorList>
    </citation>
    <scope>NUCLEOTIDE SEQUENCE</scope>
    <source>
        <strain evidence="11">ChiBcec21-2208</strain>
    </source>
</reference>
<dbReference type="GO" id="GO:0005737">
    <property type="term" value="C:cytoplasm"/>
    <property type="evidence" value="ECO:0007669"/>
    <property type="project" value="TreeGrafter"/>
</dbReference>
<feature type="binding site" evidence="9">
    <location>
        <position position="232"/>
    </location>
    <ligand>
        <name>a purine D-ribonucleoside</name>
        <dbReference type="ChEBI" id="CHEBI:142355"/>
    </ligand>
</feature>
<evidence type="ECO:0000313" key="12">
    <source>
        <dbReference type="Proteomes" id="UP000782880"/>
    </source>
</evidence>
<feature type="binding site" evidence="9">
    <location>
        <position position="58"/>
    </location>
    <ligand>
        <name>phosphate</name>
        <dbReference type="ChEBI" id="CHEBI:43474"/>
    </ligand>
</feature>
<feature type="binding site" evidence="9">
    <location>
        <begin position="78"/>
        <end position="80"/>
    </location>
    <ligand>
        <name>phosphate</name>
        <dbReference type="ChEBI" id="CHEBI:43474"/>
    </ligand>
</feature>
<proteinExistence type="inferred from homology"/>
<dbReference type="PANTHER" id="PTHR11904">
    <property type="entry name" value="METHYLTHIOADENOSINE/PURINE NUCLEOSIDE PHOSPHORYLASE"/>
    <property type="match status" value="1"/>
</dbReference>
<dbReference type="PIRSF" id="PIRSF000477">
    <property type="entry name" value="PurNPase"/>
    <property type="match status" value="1"/>
</dbReference>
<dbReference type="NCBIfam" id="TIGR01697">
    <property type="entry name" value="PNPH-PUNA-XAPA"/>
    <property type="match status" value="1"/>
</dbReference>
<dbReference type="InterPro" id="IPR011270">
    <property type="entry name" value="Pur_Nuc_Pase_Ino/Guo-sp"/>
</dbReference>
<evidence type="ECO:0000256" key="4">
    <source>
        <dbReference type="ARBA" id="ARBA00011233"/>
    </source>
</evidence>
<dbReference type="GO" id="GO:0004731">
    <property type="term" value="F:purine-nucleoside phosphorylase activity"/>
    <property type="evidence" value="ECO:0007669"/>
    <property type="project" value="UniProtKB-EC"/>
</dbReference>
<evidence type="ECO:0000256" key="1">
    <source>
        <dbReference type="ARBA" id="ARBA00002678"/>
    </source>
</evidence>